<dbReference type="SUPFAM" id="SSF116734">
    <property type="entry name" value="DNA methylase specificity domain"/>
    <property type="match status" value="1"/>
</dbReference>
<dbReference type="EMBL" id="JACBZH010000001">
    <property type="protein sequence ID" value="NYH87713.1"/>
    <property type="molecule type" value="Genomic_DNA"/>
</dbReference>
<dbReference type="GO" id="GO:0032259">
    <property type="term" value="P:methylation"/>
    <property type="evidence" value="ECO:0007669"/>
    <property type="project" value="UniProtKB-KW"/>
</dbReference>
<dbReference type="PANTHER" id="PTHR42998:SF1">
    <property type="entry name" value="TYPE I RESTRICTION ENZYME HINDI METHYLASE SUBUNIT"/>
    <property type="match status" value="1"/>
</dbReference>
<dbReference type="InterPro" id="IPR044946">
    <property type="entry name" value="Restrct_endonuc_typeI_TRD_sf"/>
</dbReference>
<accession>A0A852Z5Q0</accession>
<dbReference type="RefSeq" id="WP_179785733.1">
    <property type="nucleotide sequence ID" value="NZ_BAAARR010000034.1"/>
</dbReference>
<organism evidence="4 5">
    <name type="scientific">Actinopolymorpha rutila</name>
    <dbReference type="NCBI Taxonomy" id="446787"/>
    <lineage>
        <taxon>Bacteria</taxon>
        <taxon>Bacillati</taxon>
        <taxon>Actinomycetota</taxon>
        <taxon>Actinomycetes</taxon>
        <taxon>Propionibacteriales</taxon>
        <taxon>Actinopolymorphaceae</taxon>
        <taxon>Actinopolymorpha</taxon>
    </lineage>
</organism>
<dbReference type="GO" id="GO:0008170">
    <property type="term" value="F:N-methyltransferase activity"/>
    <property type="evidence" value="ECO:0007669"/>
    <property type="project" value="InterPro"/>
</dbReference>
<keyword evidence="1" id="KW-0680">Restriction system</keyword>
<keyword evidence="2 4" id="KW-0238">DNA-binding</keyword>
<proteinExistence type="predicted"/>
<dbReference type="SUPFAM" id="SSF53335">
    <property type="entry name" value="S-adenosyl-L-methionine-dependent methyltransferases"/>
    <property type="match status" value="1"/>
</dbReference>
<gene>
    <name evidence="4" type="ORF">F4554_000351</name>
</gene>
<dbReference type="Gene3D" id="3.40.50.150">
    <property type="entry name" value="Vaccinia Virus protein VP39"/>
    <property type="match status" value="1"/>
</dbReference>
<dbReference type="AlphaFoldDB" id="A0A852Z5Q0"/>
<sequence length="630" mass="68259">MPDDVLVTAAEVARIAGVGRAAVSNWRKRHIDFPDPVEGSAANPRFVLSAVDTWLREQGKVRELSGREALWRAIDAGRDEPELLELLADVATHLADPTATVTLPAGVQDALERLADESPADIVEDLCEEVFGLQQRQHLFTPAPLTDLMARITAGASTVFDPACGPGGLLRAAAEHGATSLYGQELHPALARLAQARSSLHADSRVDAGDSLRADAFPELRADAVLCTPPFAVREWGHDELGFDPRWEYGLPPKVESELAWLQHCLAHVRPGGLVVLLLTEGVASRRSGRAIRQALLRRGVLRAMIGLPGGSLMSTGVGMHLWVLRGPDSRGAEPILLVDTSHLRPARRGQVDWESLTESVLEPWRAFTRTGEVVEIPGRQRVVEPIDLLDEDVDLTPARHLPPPEAPLDPRALEASRTEVVKLLRHLPSLLPEISSAEAAARTTTTIGDLARAGALTLQKSMGRLDADEHADGPLVLTARDIATGTPPSTRVVGEAPEGLIELRPGDLVVPTVANDGHIRPWVVTDEDLLLGPNLYLVRVDTDVLDVDFLAGQLGAESAARASSGTMSGIHRLDVRRIEIPVLDLRTQRQLGERFRLLRSFREELARARRLGCELTDQLAEGLANGTLI</sequence>
<reference evidence="4 5" key="1">
    <citation type="submission" date="2020-07" db="EMBL/GenBank/DDBJ databases">
        <title>Sequencing the genomes of 1000 actinobacteria strains.</title>
        <authorList>
            <person name="Klenk H.-P."/>
        </authorList>
    </citation>
    <scope>NUCLEOTIDE SEQUENCE [LARGE SCALE GENOMIC DNA]</scope>
    <source>
        <strain evidence="4 5">DSM 18448</strain>
    </source>
</reference>
<dbReference type="GO" id="GO:0003677">
    <property type="term" value="F:DNA binding"/>
    <property type="evidence" value="ECO:0007669"/>
    <property type="project" value="UniProtKB-KW"/>
</dbReference>
<comment type="caution">
    <text evidence="4">The sequence shown here is derived from an EMBL/GenBank/DDBJ whole genome shotgun (WGS) entry which is preliminary data.</text>
</comment>
<dbReference type="InterPro" id="IPR029063">
    <property type="entry name" value="SAM-dependent_MTases_sf"/>
</dbReference>
<dbReference type="Proteomes" id="UP000579605">
    <property type="component" value="Unassembled WGS sequence"/>
</dbReference>
<feature type="domain" description="DNA methylase adenine-specific" evidence="3">
    <location>
        <begin position="138"/>
        <end position="349"/>
    </location>
</feature>
<evidence type="ECO:0000256" key="1">
    <source>
        <dbReference type="ARBA" id="ARBA00022747"/>
    </source>
</evidence>
<name>A0A852Z5Q0_9ACTN</name>
<evidence type="ECO:0000256" key="2">
    <source>
        <dbReference type="ARBA" id="ARBA00023125"/>
    </source>
</evidence>
<keyword evidence="4" id="KW-0808">Transferase</keyword>
<dbReference type="InterPro" id="IPR052916">
    <property type="entry name" value="Type-I_RE_MTase_Subunit"/>
</dbReference>
<dbReference type="PRINTS" id="PR00507">
    <property type="entry name" value="N12N6MTFRASE"/>
</dbReference>
<dbReference type="Pfam" id="PF02384">
    <property type="entry name" value="N6_Mtase"/>
    <property type="match status" value="1"/>
</dbReference>
<dbReference type="Gene3D" id="3.90.220.20">
    <property type="entry name" value="DNA methylase specificity domains"/>
    <property type="match status" value="1"/>
</dbReference>
<protein>
    <submittedName>
        <fullName evidence="4">SAM-dependent methyltransferase/predicted DNA-binding transcriptional regulator AlpA</fullName>
    </submittedName>
</protein>
<evidence type="ECO:0000259" key="3">
    <source>
        <dbReference type="Pfam" id="PF02384"/>
    </source>
</evidence>
<dbReference type="InterPro" id="IPR003356">
    <property type="entry name" value="DNA_methylase_A-5"/>
</dbReference>
<keyword evidence="5" id="KW-1185">Reference proteome</keyword>
<evidence type="ECO:0000313" key="4">
    <source>
        <dbReference type="EMBL" id="NYH87713.1"/>
    </source>
</evidence>
<keyword evidence="4" id="KW-0489">Methyltransferase</keyword>
<dbReference type="CDD" id="cd02440">
    <property type="entry name" value="AdoMet_MTases"/>
    <property type="match status" value="1"/>
</dbReference>
<dbReference type="PANTHER" id="PTHR42998">
    <property type="entry name" value="TYPE I RESTRICTION ENZYME HINDVIIP M PROTEIN-RELATED"/>
    <property type="match status" value="1"/>
</dbReference>
<dbReference type="GO" id="GO:0009307">
    <property type="term" value="P:DNA restriction-modification system"/>
    <property type="evidence" value="ECO:0007669"/>
    <property type="project" value="UniProtKB-KW"/>
</dbReference>
<evidence type="ECO:0000313" key="5">
    <source>
        <dbReference type="Proteomes" id="UP000579605"/>
    </source>
</evidence>